<proteinExistence type="predicted"/>
<gene>
    <name evidence="2" type="ORF">BU14_0502s0011</name>
</gene>
<evidence type="ECO:0000313" key="3">
    <source>
        <dbReference type="Proteomes" id="UP000218209"/>
    </source>
</evidence>
<feature type="compositionally biased region" description="Polar residues" evidence="1">
    <location>
        <begin position="15"/>
        <end position="24"/>
    </location>
</feature>
<evidence type="ECO:0000256" key="1">
    <source>
        <dbReference type="SAM" id="MobiDB-lite"/>
    </source>
</evidence>
<feature type="compositionally biased region" description="Low complexity" evidence="1">
    <location>
        <begin position="42"/>
        <end position="55"/>
    </location>
</feature>
<dbReference type="Proteomes" id="UP000218209">
    <property type="component" value="Unassembled WGS sequence"/>
</dbReference>
<evidence type="ECO:0000313" key="2">
    <source>
        <dbReference type="EMBL" id="OSX71777.1"/>
    </source>
</evidence>
<protein>
    <submittedName>
        <fullName evidence="2">Uncharacterized protein</fullName>
    </submittedName>
</protein>
<accession>A0A1X6NT77</accession>
<reference evidence="2 3" key="1">
    <citation type="submission" date="2017-03" db="EMBL/GenBank/DDBJ databases">
        <title>WGS assembly of Porphyra umbilicalis.</title>
        <authorList>
            <person name="Brawley S.H."/>
            <person name="Blouin N.A."/>
            <person name="Ficko-Blean E."/>
            <person name="Wheeler G.L."/>
            <person name="Lohr M."/>
            <person name="Goodson H.V."/>
            <person name="Jenkins J.W."/>
            <person name="Blaby-Haas C.E."/>
            <person name="Helliwell K.E."/>
            <person name="Chan C."/>
            <person name="Marriage T."/>
            <person name="Bhattacharya D."/>
            <person name="Klein A.S."/>
            <person name="Badis Y."/>
            <person name="Brodie J."/>
            <person name="Cao Y."/>
            <person name="Collen J."/>
            <person name="Dittami S.M."/>
            <person name="Gachon C.M."/>
            <person name="Green B.R."/>
            <person name="Karpowicz S."/>
            <person name="Kim J.W."/>
            <person name="Kudahl U."/>
            <person name="Lin S."/>
            <person name="Michel G."/>
            <person name="Mittag M."/>
            <person name="Olson B.J."/>
            <person name="Pangilinan J."/>
            <person name="Peng Y."/>
            <person name="Qiu H."/>
            <person name="Shu S."/>
            <person name="Singer J.T."/>
            <person name="Smith A.G."/>
            <person name="Sprecher B.N."/>
            <person name="Wagner V."/>
            <person name="Wang W."/>
            <person name="Wang Z.-Y."/>
            <person name="Yan J."/>
            <person name="Yarish C."/>
            <person name="Zoeuner-Riek S."/>
            <person name="Zhuang Y."/>
            <person name="Zou Y."/>
            <person name="Lindquist E.A."/>
            <person name="Grimwood J."/>
            <person name="Barry K."/>
            <person name="Rokhsar D.S."/>
            <person name="Schmutz J."/>
            <person name="Stiller J.W."/>
            <person name="Grossman A.R."/>
            <person name="Prochnik S.E."/>
        </authorList>
    </citation>
    <scope>NUCLEOTIDE SEQUENCE [LARGE SCALE GENOMIC DNA]</scope>
    <source>
        <strain evidence="2">4086291</strain>
    </source>
</reference>
<organism evidence="2 3">
    <name type="scientific">Porphyra umbilicalis</name>
    <name type="common">Purple laver</name>
    <name type="synonym">Red alga</name>
    <dbReference type="NCBI Taxonomy" id="2786"/>
    <lineage>
        <taxon>Eukaryota</taxon>
        <taxon>Rhodophyta</taxon>
        <taxon>Bangiophyceae</taxon>
        <taxon>Bangiales</taxon>
        <taxon>Bangiaceae</taxon>
        <taxon>Porphyra</taxon>
    </lineage>
</organism>
<dbReference type="EMBL" id="KV919109">
    <property type="protein sequence ID" value="OSX71777.1"/>
    <property type="molecule type" value="Genomic_DNA"/>
</dbReference>
<keyword evidence="3" id="KW-1185">Reference proteome</keyword>
<dbReference type="AlphaFoldDB" id="A0A1X6NT77"/>
<sequence>MAFVPTTPAVLRSSTLRGTPLCTTSPASARRPAPARGHHTVRAAADGGQKAAAGRRSGGGGGGGGGGSRKARAIDAPTFVKDLKGRTLWSIRRATADDVGDMARLAGGAALPAALLGSLVEGKSRVCLVAEAPIVVGGGTGTGSSASGAGAAAGGVNKAIARPTERVVAAAPAAAAEEATAEGGAAADADAKTVSSGVKGGSSSSVRIVAAAVCDVSASVRPGGGGLTKVGNLIGVHVDERMEAAAGSDGAASVSVKKVMGLAALRAMKLAGVESVSAEKKVDSPEVAYLTSLGYTEGEKTSKDGKRLVSMTCNLVAASPDPGKKIFD</sequence>
<feature type="compositionally biased region" description="Gly residues" evidence="1">
    <location>
        <begin position="56"/>
        <end position="68"/>
    </location>
</feature>
<feature type="region of interest" description="Disordered" evidence="1">
    <location>
        <begin position="15"/>
        <end position="73"/>
    </location>
</feature>
<feature type="compositionally biased region" description="Low complexity" evidence="1">
    <location>
        <begin position="25"/>
        <end position="35"/>
    </location>
</feature>
<name>A0A1X6NT77_PORUM</name>